<name>A0A1A9RU67_EIKCO</name>
<dbReference type="RefSeq" id="WP_023888032.1">
    <property type="nucleotide sequence ID" value="NZ_LXSG01000033.1"/>
</dbReference>
<organism evidence="2 4">
    <name type="scientific">Eikenella corrodens</name>
    <dbReference type="NCBI Taxonomy" id="539"/>
    <lineage>
        <taxon>Bacteria</taxon>
        <taxon>Pseudomonadati</taxon>
        <taxon>Pseudomonadota</taxon>
        <taxon>Betaproteobacteria</taxon>
        <taxon>Neisseriales</taxon>
        <taxon>Neisseriaceae</taxon>
        <taxon>Eikenella</taxon>
    </lineage>
</organism>
<sequence length="62" mass="7420">MLNQIQLKRYAELSGYTEKALRDKISTGVWIEGCHYYRAPDRHILINVKEVEKWQRNECQPV</sequence>
<evidence type="ECO:0000313" key="4">
    <source>
        <dbReference type="Proteomes" id="UP000078103"/>
    </source>
</evidence>
<dbReference type="OrthoDB" id="8779418at2"/>
<gene>
    <name evidence="2" type="ORF">A7P89_01830</name>
    <name evidence="1" type="ORF">A7P90_06755</name>
</gene>
<reference evidence="3 4" key="1">
    <citation type="submission" date="2016-05" db="EMBL/GenBank/DDBJ databases">
        <title>Draft genome of Corynebacterium afermentans subsp. afermentans LCDC 88199T.</title>
        <authorList>
            <person name="Bernier A.-M."/>
            <person name="Bernard K."/>
        </authorList>
    </citation>
    <scope>NUCLEOTIDE SEQUENCE [LARGE SCALE GENOMIC DNA]</scope>
    <source>
        <strain evidence="3">NML04-0072</strain>
        <strain evidence="4">NML120819</strain>
    </source>
</reference>
<evidence type="ECO:0000313" key="2">
    <source>
        <dbReference type="EMBL" id="OAM24644.1"/>
    </source>
</evidence>
<protein>
    <submittedName>
        <fullName evidence="2">Excisionase</fullName>
    </submittedName>
</protein>
<dbReference type="Proteomes" id="UP000078103">
    <property type="component" value="Unassembled WGS sequence"/>
</dbReference>
<evidence type="ECO:0000313" key="1">
    <source>
        <dbReference type="EMBL" id="OAM18617.1"/>
    </source>
</evidence>
<dbReference type="EMBL" id="LXSG01000033">
    <property type="protein sequence ID" value="OAM18617.1"/>
    <property type="molecule type" value="Genomic_DNA"/>
</dbReference>
<accession>A0A1A9RU67</accession>
<reference evidence="2" key="2">
    <citation type="submission" date="2016-05" db="EMBL/GenBank/DDBJ databases">
        <authorList>
            <person name="Lavstsen T."/>
            <person name="Jespersen J.S."/>
        </authorList>
    </citation>
    <scope>NUCLEOTIDE SEQUENCE</scope>
    <source>
        <strain evidence="1">NML04-0072</strain>
        <strain evidence="2">NML120819</strain>
    </source>
</reference>
<proteinExistence type="predicted"/>
<dbReference type="EMBL" id="LXSH01000008">
    <property type="protein sequence ID" value="OAM24644.1"/>
    <property type="molecule type" value="Genomic_DNA"/>
</dbReference>
<evidence type="ECO:0000313" key="3">
    <source>
        <dbReference type="Proteomes" id="UP000077589"/>
    </source>
</evidence>
<comment type="caution">
    <text evidence="2">The sequence shown here is derived from an EMBL/GenBank/DDBJ whole genome shotgun (WGS) entry which is preliminary data.</text>
</comment>
<dbReference type="AlphaFoldDB" id="A0A1A9RU67"/>
<dbReference type="Proteomes" id="UP000077589">
    <property type="component" value="Unassembled WGS sequence"/>
</dbReference>